<dbReference type="GO" id="GO:0003872">
    <property type="term" value="F:6-phosphofructokinase activity"/>
    <property type="evidence" value="ECO:0007669"/>
    <property type="project" value="TreeGrafter"/>
</dbReference>
<evidence type="ECO:0000256" key="3">
    <source>
        <dbReference type="ARBA" id="ARBA00022741"/>
    </source>
</evidence>
<dbReference type="Pfam" id="PF00294">
    <property type="entry name" value="PfkB"/>
    <property type="match status" value="1"/>
</dbReference>
<dbReference type="OrthoDB" id="9801219at2"/>
<dbReference type="GO" id="GO:0005829">
    <property type="term" value="C:cytosol"/>
    <property type="evidence" value="ECO:0007669"/>
    <property type="project" value="TreeGrafter"/>
</dbReference>
<dbReference type="Gene3D" id="3.40.1190.20">
    <property type="match status" value="1"/>
</dbReference>
<evidence type="ECO:0000313" key="8">
    <source>
        <dbReference type="EMBL" id="ESR25337.1"/>
    </source>
</evidence>
<evidence type="ECO:0000313" key="9">
    <source>
        <dbReference type="Proteomes" id="UP000017819"/>
    </source>
</evidence>
<dbReference type="PIRSF" id="PIRSF000535">
    <property type="entry name" value="1PFK/6PFK/LacC"/>
    <property type="match status" value="1"/>
</dbReference>
<keyword evidence="9" id="KW-1185">Reference proteome</keyword>
<dbReference type="CDD" id="cd01164">
    <property type="entry name" value="FruK_PfkB_like"/>
    <property type="match status" value="1"/>
</dbReference>
<keyword evidence="3" id="KW-0547">Nucleotide-binding</keyword>
<dbReference type="GO" id="GO:0005524">
    <property type="term" value="F:ATP binding"/>
    <property type="evidence" value="ECO:0007669"/>
    <property type="project" value="UniProtKB-KW"/>
</dbReference>
<dbReference type="Proteomes" id="UP000017819">
    <property type="component" value="Unassembled WGS sequence"/>
</dbReference>
<evidence type="ECO:0000256" key="5">
    <source>
        <dbReference type="ARBA" id="ARBA00022840"/>
    </source>
</evidence>
<reference evidence="8 9" key="1">
    <citation type="journal article" date="2014" name="Genome Announc.">
        <title>Draft Genome Sequence of Lutibaculum baratangense Strain AMV1T, Isolated from a Mud Volcano in Andamans, India.</title>
        <authorList>
            <person name="Singh A."/>
            <person name="Sreenivas A."/>
            <person name="Sathyanarayana Reddy G."/>
            <person name="Pinnaka A.K."/>
            <person name="Shivaji S."/>
        </authorList>
    </citation>
    <scope>NUCLEOTIDE SEQUENCE [LARGE SCALE GENOMIC DNA]</scope>
    <source>
        <strain evidence="8 9">AMV1</strain>
    </source>
</reference>
<comment type="similarity">
    <text evidence="1 6">Belongs to the carbohydrate kinase PfkB family.</text>
</comment>
<proteinExistence type="inferred from homology"/>
<dbReference type="RefSeq" id="WP_023431995.1">
    <property type="nucleotide sequence ID" value="NZ_AWXZ01000023.1"/>
</dbReference>
<dbReference type="NCBIfam" id="TIGR03168">
    <property type="entry name" value="1-PFK"/>
    <property type="match status" value="1"/>
</dbReference>
<feature type="domain" description="Carbohydrate kinase PfkB" evidence="7">
    <location>
        <begin position="10"/>
        <end position="291"/>
    </location>
</feature>
<dbReference type="STRING" id="631454.N177_1854"/>
<dbReference type="PANTHER" id="PTHR46566:SF2">
    <property type="entry name" value="ATP-DEPENDENT 6-PHOSPHOFRUCTOKINASE ISOZYME 2"/>
    <property type="match status" value="1"/>
</dbReference>
<evidence type="ECO:0000256" key="6">
    <source>
        <dbReference type="PIRNR" id="PIRNR000535"/>
    </source>
</evidence>
<protein>
    <recommendedName>
        <fullName evidence="6">Phosphofructokinase</fullName>
    </recommendedName>
</protein>
<evidence type="ECO:0000259" key="7">
    <source>
        <dbReference type="Pfam" id="PF00294"/>
    </source>
</evidence>
<dbReference type="AlphaFoldDB" id="V4R001"/>
<comment type="caution">
    <text evidence="8">The sequence shown here is derived from an EMBL/GenBank/DDBJ whole genome shotgun (WGS) entry which is preliminary data.</text>
</comment>
<dbReference type="FunFam" id="3.40.1190.20:FF:000001">
    <property type="entry name" value="Phosphofructokinase"/>
    <property type="match status" value="1"/>
</dbReference>
<dbReference type="InterPro" id="IPR017583">
    <property type="entry name" value="Tagatose/fructose_Pkinase"/>
</dbReference>
<dbReference type="SUPFAM" id="SSF53613">
    <property type="entry name" value="Ribokinase-like"/>
    <property type="match status" value="1"/>
</dbReference>
<evidence type="ECO:0000256" key="4">
    <source>
        <dbReference type="ARBA" id="ARBA00022777"/>
    </source>
</evidence>
<dbReference type="eggNOG" id="COG1105">
    <property type="taxonomic scope" value="Bacteria"/>
</dbReference>
<name>V4R001_9HYPH</name>
<evidence type="ECO:0000256" key="1">
    <source>
        <dbReference type="ARBA" id="ARBA00010688"/>
    </source>
</evidence>
<organism evidence="8 9">
    <name type="scientific">Lutibaculum baratangense AMV1</name>
    <dbReference type="NCBI Taxonomy" id="631454"/>
    <lineage>
        <taxon>Bacteria</taxon>
        <taxon>Pseudomonadati</taxon>
        <taxon>Pseudomonadota</taxon>
        <taxon>Alphaproteobacteria</taxon>
        <taxon>Hyphomicrobiales</taxon>
        <taxon>Tepidamorphaceae</taxon>
        <taxon>Lutibaculum</taxon>
    </lineage>
</organism>
<dbReference type="EMBL" id="AWXZ01000023">
    <property type="protein sequence ID" value="ESR25337.1"/>
    <property type="molecule type" value="Genomic_DNA"/>
</dbReference>
<accession>V4R001</accession>
<dbReference type="InterPro" id="IPR029056">
    <property type="entry name" value="Ribokinase-like"/>
</dbReference>
<dbReference type="InterPro" id="IPR011611">
    <property type="entry name" value="PfkB_dom"/>
</dbReference>
<sequence length="313" mass="32980">MSDILTLTMNPAVDLSVTADAVTPTHKIRCREERREAGGGGINVARVVRRLGGDCRALFPAGGSMGDLLVRAVEKEGIATVPVRIAGETRENFTATAAATGEQYRFVLPGPLLSEAEWRGCLDALECCETPRFVVSSGSLPLGCPASVNGEVARISRALGARLVVDSSGDSLKAALDEGVYLCKPSLRELEGVTRTKLPDRASQLAAAKDIVSAGRAAAVALTLGDEGALLVTAERAWFAPPIEVEVRSAVGAGDSFLAGFMWSLAGDLPWEECFAWAVAAGTAAVLTPGSELAERGDIEHLRRDRVLVEPLW</sequence>
<keyword evidence="4 8" id="KW-0418">Kinase</keyword>
<dbReference type="PROSITE" id="PS00583">
    <property type="entry name" value="PFKB_KINASES_1"/>
    <property type="match status" value="1"/>
</dbReference>
<evidence type="ECO:0000256" key="2">
    <source>
        <dbReference type="ARBA" id="ARBA00022679"/>
    </source>
</evidence>
<keyword evidence="2 6" id="KW-0808">Transferase</keyword>
<gene>
    <name evidence="8" type="ORF">N177_1854</name>
</gene>
<dbReference type="PATRIC" id="fig|631454.5.peg.1833"/>
<keyword evidence="5" id="KW-0067">ATP-binding</keyword>
<dbReference type="PANTHER" id="PTHR46566">
    <property type="entry name" value="1-PHOSPHOFRUCTOKINASE-RELATED"/>
    <property type="match status" value="1"/>
</dbReference>
<dbReference type="InterPro" id="IPR002173">
    <property type="entry name" value="Carboh/pur_kinase_PfkB_CS"/>
</dbReference>